<evidence type="ECO:0000313" key="1">
    <source>
        <dbReference type="EMBL" id="JAE09093.1"/>
    </source>
</evidence>
<dbReference type="EMBL" id="GBRH01188803">
    <property type="protein sequence ID" value="JAE09093.1"/>
    <property type="molecule type" value="Transcribed_RNA"/>
</dbReference>
<accession>A0A0A9FLF4</accession>
<proteinExistence type="predicted"/>
<organism evidence="1">
    <name type="scientific">Arundo donax</name>
    <name type="common">Giant reed</name>
    <name type="synonym">Donax arundinaceus</name>
    <dbReference type="NCBI Taxonomy" id="35708"/>
    <lineage>
        <taxon>Eukaryota</taxon>
        <taxon>Viridiplantae</taxon>
        <taxon>Streptophyta</taxon>
        <taxon>Embryophyta</taxon>
        <taxon>Tracheophyta</taxon>
        <taxon>Spermatophyta</taxon>
        <taxon>Magnoliopsida</taxon>
        <taxon>Liliopsida</taxon>
        <taxon>Poales</taxon>
        <taxon>Poaceae</taxon>
        <taxon>PACMAD clade</taxon>
        <taxon>Arundinoideae</taxon>
        <taxon>Arundineae</taxon>
        <taxon>Arundo</taxon>
    </lineage>
</organism>
<dbReference type="AlphaFoldDB" id="A0A0A9FLF4"/>
<name>A0A0A9FLF4_ARUDO</name>
<reference evidence="1" key="2">
    <citation type="journal article" date="2015" name="Data Brief">
        <title>Shoot transcriptome of the giant reed, Arundo donax.</title>
        <authorList>
            <person name="Barrero R.A."/>
            <person name="Guerrero F.D."/>
            <person name="Moolhuijzen P."/>
            <person name="Goolsby J.A."/>
            <person name="Tidwell J."/>
            <person name="Bellgard S.E."/>
            <person name="Bellgard M.I."/>
        </authorList>
    </citation>
    <scope>NUCLEOTIDE SEQUENCE</scope>
    <source>
        <tissue evidence="1">Shoot tissue taken approximately 20 cm above the soil surface</tissue>
    </source>
</reference>
<sequence>MSSSSAPSGLTPTTWQWSIHRNLRLWQQRNGGDWKVKVQLESLRTLSLSKQCRNMSPLWIALAGIRVNP</sequence>
<protein>
    <submittedName>
        <fullName evidence="1">Uncharacterized protein</fullName>
    </submittedName>
</protein>
<reference evidence="1" key="1">
    <citation type="submission" date="2014-09" db="EMBL/GenBank/DDBJ databases">
        <authorList>
            <person name="Magalhaes I.L.F."/>
            <person name="Oliveira U."/>
            <person name="Santos F.R."/>
            <person name="Vidigal T.H.D.A."/>
            <person name="Brescovit A.D."/>
            <person name="Santos A.J."/>
        </authorList>
    </citation>
    <scope>NUCLEOTIDE SEQUENCE</scope>
    <source>
        <tissue evidence="1">Shoot tissue taken approximately 20 cm above the soil surface</tissue>
    </source>
</reference>